<evidence type="ECO:0000256" key="6">
    <source>
        <dbReference type="ARBA" id="ARBA00022906"/>
    </source>
</evidence>
<keyword evidence="6" id="KW-0862">Zinc</keyword>
<dbReference type="GO" id="GO:0006826">
    <property type="term" value="P:iron ion transport"/>
    <property type="evidence" value="ECO:0007669"/>
    <property type="project" value="UniProtKB-KW"/>
</dbReference>
<keyword evidence="4" id="KW-0410">Iron transport</keyword>
<dbReference type="PANTHER" id="PTHR43840">
    <property type="entry name" value="MITOCHONDRIAL METAL TRANSPORTER 1-RELATED"/>
    <property type="match status" value="1"/>
</dbReference>
<keyword evidence="4" id="KW-0408">Iron</keyword>
<dbReference type="InterPro" id="IPR036837">
    <property type="entry name" value="Cation_efflux_CTD_sf"/>
</dbReference>
<dbReference type="Pfam" id="PF16916">
    <property type="entry name" value="ZT_dimer"/>
    <property type="match status" value="1"/>
</dbReference>
<dbReference type="Pfam" id="PF01545">
    <property type="entry name" value="Cation_efflux"/>
    <property type="match status" value="1"/>
</dbReference>
<dbReference type="InterPro" id="IPR002524">
    <property type="entry name" value="Cation_efflux"/>
</dbReference>
<evidence type="ECO:0000256" key="4">
    <source>
        <dbReference type="ARBA" id="ARBA00022496"/>
    </source>
</evidence>
<evidence type="ECO:0000259" key="11">
    <source>
        <dbReference type="Pfam" id="PF16916"/>
    </source>
</evidence>
<keyword evidence="3" id="KW-0813">Transport</keyword>
<dbReference type="SUPFAM" id="SSF161111">
    <property type="entry name" value="Cation efflux protein transmembrane domain-like"/>
    <property type="match status" value="1"/>
</dbReference>
<keyword evidence="13" id="KW-1185">Reference proteome</keyword>
<dbReference type="SUPFAM" id="SSF160240">
    <property type="entry name" value="Cation efflux protein cytoplasmic domain-like"/>
    <property type="match status" value="1"/>
</dbReference>
<dbReference type="GO" id="GO:0016020">
    <property type="term" value="C:membrane"/>
    <property type="evidence" value="ECO:0007669"/>
    <property type="project" value="UniProtKB-SubCell"/>
</dbReference>
<organism evidence="12 13">
    <name type="scientific">Arsukibacterium ikkense</name>
    <dbReference type="NCBI Taxonomy" id="336831"/>
    <lineage>
        <taxon>Bacteria</taxon>
        <taxon>Pseudomonadati</taxon>
        <taxon>Pseudomonadota</taxon>
        <taxon>Gammaproteobacteria</taxon>
        <taxon>Chromatiales</taxon>
        <taxon>Chromatiaceae</taxon>
        <taxon>Arsukibacterium</taxon>
    </lineage>
</organism>
<feature type="transmembrane region" description="Helical" evidence="9">
    <location>
        <begin position="165"/>
        <end position="183"/>
    </location>
</feature>
<keyword evidence="6" id="KW-0864">Zinc transport</keyword>
<dbReference type="InterPro" id="IPR050291">
    <property type="entry name" value="CDF_Transporter"/>
</dbReference>
<dbReference type="InterPro" id="IPR027469">
    <property type="entry name" value="Cation_efflux_TMD_sf"/>
</dbReference>
<feature type="transmembrane region" description="Helical" evidence="9">
    <location>
        <begin position="85"/>
        <end position="106"/>
    </location>
</feature>
<accession>A0A0M2UZM3</accession>
<dbReference type="PATRIC" id="fig|336831.14.peg.647"/>
<comment type="similarity">
    <text evidence="2">Belongs to the cation diffusion facilitator (CDF) transporter (TC 2.A.4) family. FieF subfamily.</text>
</comment>
<dbReference type="STRING" id="336831.WG68_17555"/>
<feature type="transmembrane region" description="Helical" evidence="9">
    <location>
        <begin position="189"/>
        <end position="206"/>
    </location>
</feature>
<evidence type="ECO:0000256" key="3">
    <source>
        <dbReference type="ARBA" id="ARBA00022448"/>
    </source>
</evidence>
<dbReference type="AlphaFoldDB" id="A0A0M2UZM3"/>
<dbReference type="NCBIfam" id="TIGR01297">
    <property type="entry name" value="CDF"/>
    <property type="match status" value="1"/>
</dbReference>
<keyword evidence="8 9" id="KW-0472">Membrane</keyword>
<evidence type="ECO:0000259" key="10">
    <source>
        <dbReference type="Pfam" id="PF01545"/>
    </source>
</evidence>
<feature type="transmembrane region" description="Helical" evidence="9">
    <location>
        <begin position="126"/>
        <end position="144"/>
    </location>
</feature>
<dbReference type="GO" id="GO:0006829">
    <property type="term" value="P:zinc ion transport"/>
    <property type="evidence" value="ECO:0007669"/>
    <property type="project" value="UniProtKB-KW"/>
</dbReference>
<evidence type="ECO:0000256" key="2">
    <source>
        <dbReference type="ARBA" id="ARBA00010212"/>
    </source>
</evidence>
<dbReference type="RefSeq" id="WP_046559034.1">
    <property type="nucleotide sequence ID" value="NZ_LAHO01000021.1"/>
</dbReference>
<reference evidence="12 13" key="1">
    <citation type="submission" date="2015-03" db="EMBL/GenBank/DDBJ databases">
        <title>Draft genome sequences of two protease-producing strains of Arsukibacterium isolated from two cold and alkaline environments.</title>
        <authorList>
            <person name="Lylloff J.E."/>
            <person name="Skov L.B."/>
            <person name="Jepsen M."/>
            <person name="Hallin P.F."/>
            <person name="Sorensen S.J."/>
            <person name="Stougaard P."/>
            <person name="Glaring M.A."/>
        </authorList>
    </citation>
    <scope>NUCLEOTIDE SEQUENCE [LARGE SCALE GENOMIC DNA]</scope>
    <source>
        <strain evidence="12 13">GCM72</strain>
    </source>
</reference>
<keyword evidence="7 9" id="KW-1133">Transmembrane helix</keyword>
<dbReference type="GO" id="GO:0008324">
    <property type="term" value="F:monoatomic cation transmembrane transporter activity"/>
    <property type="evidence" value="ECO:0007669"/>
    <property type="project" value="InterPro"/>
</dbReference>
<dbReference type="EMBL" id="LAHO01000021">
    <property type="protein sequence ID" value="KKO44002.1"/>
    <property type="molecule type" value="Genomic_DNA"/>
</dbReference>
<evidence type="ECO:0000313" key="13">
    <source>
        <dbReference type="Proteomes" id="UP000034228"/>
    </source>
</evidence>
<sequence length="387" mass="42049">MSDYQHPIATGNTAHAAKVTLIGALFDLALGVLKIITGILGHSAALIADGIHSLSDLATDAVVLLSIRLGGRAADKSHPFGHRRIETLGTVLLGLILLAVALSLLWHNTISLWQGQLSPTPAWPVLLVAVLSWFIKEGLYWYTIKAARAMNSDLLSANAWHSRSDAFSSIVVLIGAGGAMLGFWWLDAVAALLVAILIAAISLQLLKRSLAELIDTAIPEPQQQGYRQHILQTQGILAVNELRSRTSGGKVLLELKLEVAPRLSASEAHWLGTQVKQQLQQQFSEIGDILVHINSPATETATAESTLNIRPALTAALNQLLLRYQTDADNIELILYYQDPIRANVLLSSNARQLVDSVSASELLQQLQQLWPPAAQLQIHFYLKKAD</sequence>
<keyword evidence="5 9" id="KW-0812">Transmembrane</keyword>
<protein>
    <submittedName>
        <fullName evidence="12">Uncharacterized protein</fullName>
    </submittedName>
</protein>
<evidence type="ECO:0000256" key="9">
    <source>
        <dbReference type="SAM" id="Phobius"/>
    </source>
</evidence>
<comment type="caution">
    <text evidence="12">The sequence shown here is derived from an EMBL/GenBank/DDBJ whole genome shotgun (WGS) entry which is preliminary data.</text>
</comment>
<gene>
    <name evidence="12" type="ORF">WG68_17555</name>
</gene>
<proteinExistence type="inferred from homology"/>
<dbReference type="PANTHER" id="PTHR43840:SF15">
    <property type="entry name" value="MITOCHONDRIAL METAL TRANSPORTER 1-RELATED"/>
    <property type="match status" value="1"/>
</dbReference>
<feature type="domain" description="Cation efflux protein cytoplasmic" evidence="11">
    <location>
        <begin position="220"/>
        <end position="294"/>
    </location>
</feature>
<evidence type="ECO:0000256" key="5">
    <source>
        <dbReference type="ARBA" id="ARBA00022692"/>
    </source>
</evidence>
<dbReference type="FunFam" id="1.20.1510.10:FF:000006">
    <property type="entry name" value="Divalent cation efflux transporter"/>
    <property type="match status" value="1"/>
</dbReference>
<evidence type="ECO:0000256" key="1">
    <source>
        <dbReference type="ARBA" id="ARBA00004141"/>
    </source>
</evidence>
<evidence type="ECO:0000256" key="7">
    <source>
        <dbReference type="ARBA" id="ARBA00022989"/>
    </source>
</evidence>
<dbReference type="Gene3D" id="1.20.1510.10">
    <property type="entry name" value="Cation efflux protein transmembrane domain"/>
    <property type="match status" value="1"/>
</dbReference>
<comment type="subcellular location">
    <subcellularLocation>
        <location evidence="1">Membrane</location>
        <topology evidence="1">Multi-pass membrane protein</topology>
    </subcellularLocation>
</comment>
<keyword evidence="6" id="KW-0406">Ion transport</keyword>
<dbReference type="InterPro" id="IPR058533">
    <property type="entry name" value="Cation_efflux_TM"/>
</dbReference>
<dbReference type="Proteomes" id="UP000034228">
    <property type="component" value="Unassembled WGS sequence"/>
</dbReference>
<evidence type="ECO:0000256" key="8">
    <source>
        <dbReference type="ARBA" id="ARBA00023136"/>
    </source>
</evidence>
<evidence type="ECO:0000313" key="12">
    <source>
        <dbReference type="EMBL" id="KKO44002.1"/>
    </source>
</evidence>
<dbReference type="Gene3D" id="3.30.70.1350">
    <property type="entry name" value="Cation efflux protein, cytoplasmic domain"/>
    <property type="match status" value="1"/>
</dbReference>
<dbReference type="OrthoDB" id="9806522at2"/>
<name>A0A0M2UZM3_9GAMM</name>
<dbReference type="InterPro" id="IPR027470">
    <property type="entry name" value="Cation_efflux_CTD"/>
</dbReference>
<feature type="domain" description="Cation efflux protein transmembrane" evidence="10">
    <location>
        <begin position="21"/>
        <end position="214"/>
    </location>
</feature>